<evidence type="ECO:0000313" key="2">
    <source>
        <dbReference type="Proteomes" id="UP000053676"/>
    </source>
</evidence>
<name>W2TIG6_NECAM</name>
<dbReference type="KEGG" id="nai:NECAME_08855"/>
<sequence length="78" mass="8771">MSVIHPPWVKGAKPLKISFEEEGRRLQRSWHRISTNIGPQLFPFAIQIEANWVVTSSATGNSFVAVDDISLSVECFDK</sequence>
<accession>W2TIG6</accession>
<dbReference type="AlphaFoldDB" id="W2TIG6"/>
<keyword evidence="2" id="KW-1185">Reference proteome</keyword>
<organism evidence="1 2">
    <name type="scientific">Necator americanus</name>
    <name type="common">Human hookworm</name>
    <dbReference type="NCBI Taxonomy" id="51031"/>
    <lineage>
        <taxon>Eukaryota</taxon>
        <taxon>Metazoa</taxon>
        <taxon>Ecdysozoa</taxon>
        <taxon>Nematoda</taxon>
        <taxon>Chromadorea</taxon>
        <taxon>Rhabditida</taxon>
        <taxon>Rhabditina</taxon>
        <taxon>Rhabditomorpha</taxon>
        <taxon>Strongyloidea</taxon>
        <taxon>Ancylostomatidae</taxon>
        <taxon>Bunostominae</taxon>
        <taxon>Necator</taxon>
    </lineage>
</organism>
<dbReference type="EMBL" id="KI658903">
    <property type="protein sequence ID" value="ETN80961.1"/>
    <property type="molecule type" value="Genomic_DNA"/>
</dbReference>
<gene>
    <name evidence="1" type="ORF">NECAME_08855</name>
</gene>
<proteinExistence type="predicted"/>
<evidence type="ECO:0000313" key="1">
    <source>
        <dbReference type="EMBL" id="ETN80961.1"/>
    </source>
</evidence>
<reference evidence="2" key="1">
    <citation type="journal article" date="2014" name="Nat. Genet.">
        <title>Genome of the human hookworm Necator americanus.</title>
        <authorList>
            <person name="Tang Y.T."/>
            <person name="Gao X."/>
            <person name="Rosa B.A."/>
            <person name="Abubucker S."/>
            <person name="Hallsworth-Pepin K."/>
            <person name="Martin J."/>
            <person name="Tyagi R."/>
            <person name="Heizer E."/>
            <person name="Zhang X."/>
            <person name="Bhonagiri-Palsikar V."/>
            <person name="Minx P."/>
            <person name="Warren W.C."/>
            <person name="Wang Q."/>
            <person name="Zhan B."/>
            <person name="Hotez P.J."/>
            <person name="Sternberg P.W."/>
            <person name="Dougall A."/>
            <person name="Gaze S.T."/>
            <person name="Mulvenna J."/>
            <person name="Sotillo J."/>
            <person name="Ranganathan S."/>
            <person name="Rabelo E.M."/>
            <person name="Wilson R.K."/>
            <person name="Felgner P.L."/>
            <person name="Bethony J."/>
            <person name="Hawdon J.M."/>
            <person name="Gasser R.B."/>
            <person name="Loukas A."/>
            <person name="Mitreva M."/>
        </authorList>
    </citation>
    <scope>NUCLEOTIDE SEQUENCE [LARGE SCALE GENOMIC DNA]</scope>
</reference>
<feature type="non-terminal residue" evidence="1">
    <location>
        <position position="78"/>
    </location>
</feature>
<dbReference type="Proteomes" id="UP000053676">
    <property type="component" value="Unassembled WGS sequence"/>
</dbReference>
<protein>
    <submittedName>
        <fullName evidence="1">Uncharacterized protein</fullName>
    </submittedName>
</protein>
<dbReference type="OrthoDB" id="5811584at2759"/>